<accession>A0AAV0ILL0</accession>
<sequence>MKRVSSPPNPGQVSKLAPSNFFTSMESSRAAIKALFKLANLNLNILQNLYQTKLSLLKLANLNLNIHSSWCYREVHVPRAV</sequence>
<name>A0AAV0ILL0_9ROSI</name>
<dbReference type="Proteomes" id="UP001154282">
    <property type="component" value="Unassembled WGS sequence"/>
</dbReference>
<evidence type="ECO:0000313" key="2">
    <source>
        <dbReference type="Proteomes" id="UP001154282"/>
    </source>
</evidence>
<protein>
    <submittedName>
        <fullName evidence="1">Uncharacterized protein</fullName>
    </submittedName>
</protein>
<feature type="non-terminal residue" evidence="1">
    <location>
        <position position="81"/>
    </location>
</feature>
<organism evidence="1 2">
    <name type="scientific">Linum tenue</name>
    <dbReference type="NCBI Taxonomy" id="586396"/>
    <lineage>
        <taxon>Eukaryota</taxon>
        <taxon>Viridiplantae</taxon>
        <taxon>Streptophyta</taxon>
        <taxon>Embryophyta</taxon>
        <taxon>Tracheophyta</taxon>
        <taxon>Spermatophyta</taxon>
        <taxon>Magnoliopsida</taxon>
        <taxon>eudicotyledons</taxon>
        <taxon>Gunneridae</taxon>
        <taxon>Pentapetalae</taxon>
        <taxon>rosids</taxon>
        <taxon>fabids</taxon>
        <taxon>Malpighiales</taxon>
        <taxon>Linaceae</taxon>
        <taxon>Linum</taxon>
    </lineage>
</organism>
<comment type="caution">
    <text evidence="1">The sequence shown here is derived from an EMBL/GenBank/DDBJ whole genome shotgun (WGS) entry which is preliminary data.</text>
</comment>
<proteinExistence type="predicted"/>
<dbReference type="EMBL" id="CAMGYJ010000004">
    <property type="protein sequence ID" value="CAI0398361.1"/>
    <property type="molecule type" value="Genomic_DNA"/>
</dbReference>
<keyword evidence="2" id="KW-1185">Reference proteome</keyword>
<gene>
    <name evidence="1" type="ORF">LITE_LOCUS9879</name>
</gene>
<reference evidence="1" key="1">
    <citation type="submission" date="2022-08" db="EMBL/GenBank/DDBJ databases">
        <authorList>
            <person name="Gutierrez-Valencia J."/>
        </authorList>
    </citation>
    <scope>NUCLEOTIDE SEQUENCE</scope>
</reference>
<dbReference type="AlphaFoldDB" id="A0AAV0ILL0"/>
<evidence type="ECO:0000313" key="1">
    <source>
        <dbReference type="EMBL" id="CAI0398361.1"/>
    </source>
</evidence>